<protein>
    <submittedName>
        <fullName evidence="3">Gfo/Idh/MocA family oxidoreductase</fullName>
    </submittedName>
</protein>
<name>A0A5B8LXK6_9HYPH</name>
<organism evidence="3 4">
    <name type="scientific">Devosia ginsengisoli</name>
    <dbReference type="NCBI Taxonomy" id="400770"/>
    <lineage>
        <taxon>Bacteria</taxon>
        <taxon>Pseudomonadati</taxon>
        <taxon>Pseudomonadota</taxon>
        <taxon>Alphaproteobacteria</taxon>
        <taxon>Hyphomicrobiales</taxon>
        <taxon>Devosiaceae</taxon>
        <taxon>Devosia</taxon>
    </lineage>
</organism>
<reference evidence="3 4" key="1">
    <citation type="submission" date="2019-07" db="EMBL/GenBank/DDBJ databases">
        <title>Full genome sequence of Devosia sp. Gsoil 520.</title>
        <authorList>
            <person name="Im W.-T."/>
        </authorList>
    </citation>
    <scope>NUCLEOTIDE SEQUENCE [LARGE SCALE GENOMIC DNA]</scope>
    <source>
        <strain evidence="3 4">Gsoil 520</strain>
    </source>
</reference>
<dbReference type="SUPFAM" id="SSF51735">
    <property type="entry name" value="NAD(P)-binding Rossmann-fold domains"/>
    <property type="match status" value="1"/>
</dbReference>
<evidence type="ECO:0000259" key="2">
    <source>
        <dbReference type="Pfam" id="PF22725"/>
    </source>
</evidence>
<dbReference type="InterPro" id="IPR055170">
    <property type="entry name" value="GFO_IDH_MocA-like_dom"/>
</dbReference>
<accession>A0A5B8LXK6</accession>
<evidence type="ECO:0000313" key="4">
    <source>
        <dbReference type="Proteomes" id="UP000315364"/>
    </source>
</evidence>
<dbReference type="OrthoDB" id="9781031at2"/>
<dbReference type="Pfam" id="PF22725">
    <property type="entry name" value="GFO_IDH_MocA_C3"/>
    <property type="match status" value="1"/>
</dbReference>
<keyword evidence="4" id="KW-1185">Reference proteome</keyword>
<dbReference type="PANTHER" id="PTHR43249">
    <property type="entry name" value="UDP-N-ACETYL-2-AMINO-2-DEOXY-D-GLUCURONATE OXIDASE"/>
    <property type="match status" value="1"/>
</dbReference>
<dbReference type="InterPro" id="IPR000683">
    <property type="entry name" value="Gfo/Idh/MocA-like_OxRdtase_N"/>
</dbReference>
<dbReference type="SUPFAM" id="SSF55347">
    <property type="entry name" value="Glyceraldehyde-3-phosphate dehydrogenase-like, C-terminal domain"/>
    <property type="match status" value="1"/>
</dbReference>
<feature type="domain" description="Gfo/Idh/MocA-like oxidoreductase N-terminal" evidence="1">
    <location>
        <begin position="7"/>
        <end position="124"/>
    </location>
</feature>
<feature type="domain" description="GFO/IDH/MocA-like oxidoreductase" evidence="2">
    <location>
        <begin position="136"/>
        <end position="249"/>
    </location>
</feature>
<dbReference type="AlphaFoldDB" id="A0A5B8LXK6"/>
<evidence type="ECO:0000313" key="3">
    <source>
        <dbReference type="EMBL" id="QDZ12529.1"/>
    </source>
</evidence>
<proteinExistence type="predicted"/>
<dbReference type="InterPro" id="IPR036291">
    <property type="entry name" value="NAD(P)-bd_dom_sf"/>
</dbReference>
<dbReference type="KEGG" id="dea:FPZ08_18300"/>
<gene>
    <name evidence="3" type="ORF">FPZ08_18300</name>
</gene>
<sequence length="345" mass="36772">MNEQKRFGIGVVGAGMGAKPHALALQSLAGSIDVRGVYRRNRAELETFCQTYGFPPADSYEALLADDKVDAILILTTPNAREDLVAAAARAGKHVLMEKPVERTLAAAERIVATCDAAGVKLGIIFQFRFRHASRLLAEIVAEERYGRLEAAHLVVPWWRPQAGYYDQPGRGTVAQDGGGVLITQAIHSLDLMLSLCGPVDAVTAMARTTRLHKMETEDFVSAGLEFSNGAVGAVMATTASFPGGPESLTLNFAHATATLTAGNLTIRTMAGETITEGETSQGGGGADPMAFPFDWHAAQIADFADAVRHDRQPLSNGHTALHVHRLIEAVMASSREGKRVVVSS</sequence>
<dbReference type="Pfam" id="PF01408">
    <property type="entry name" value="GFO_IDH_MocA"/>
    <property type="match status" value="1"/>
</dbReference>
<dbReference type="RefSeq" id="WP_146291636.1">
    <property type="nucleotide sequence ID" value="NZ_CP042304.1"/>
</dbReference>
<dbReference type="PANTHER" id="PTHR43249:SF1">
    <property type="entry name" value="D-GLUCOSIDE 3-DEHYDROGENASE"/>
    <property type="match status" value="1"/>
</dbReference>
<dbReference type="GO" id="GO:0000166">
    <property type="term" value="F:nucleotide binding"/>
    <property type="evidence" value="ECO:0007669"/>
    <property type="project" value="InterPro"/>
</dbReference>
<evidence type="ECO:0000259" key="1">
    <source>
        <dbReference type="Pfam" id="PF01408"/>
    </source>
</evidence>
<dbReference type="EMBL" id="CP042304">
    <property type="protein sequence ID" value="QDZ12529.1"/>
    <property type="molecule type" value="Genomic_DNA"/>
</dbReference>
<dbReference type="Proteomes" id="UP000315364">
    <property type="component" value="Chromosome"/>
</dbReference>
<dbReference type="Gene3D" id="3.40.50.720">
    <property type="entry name" value="NAD(P)-binding Rossmann-like Domain"/>
    <property type="match status" value="1"/>
</dbReference>
<dbReference type="Gene3D" id="3.30.360.10">
    <property type="entry name" value="Dihydrodipicolinate Reductase, domain 2"/>
    <property type="match status" value="1"/>
</dbReference>
<dbReference type="InterPro" id="IPR052515">
    <property type="entry name" value="Gfo/Idh/MocA_Oxidoreductase"/>
</dbReference>